<dbReference type="RefSeq" id="WP_019885919.1">
    <property type="nucleotide sequence ID" value="NZ_BMQQ01000005.1"/>
</dbReference>
<evidence type="ECO:0000256" key="1">
    <source>
        <dbReference type="SAM" id="Phobius"/>
    </source>
</evidence>
<keyword evidence="3" id="KW-1185">Reference proteome</keyword>
<feature type="transmembrane region" description="Helical" evidence="1">
    <location>
        <begin position="42"/>
        <end position="62"/>
    </location>
</feature>
<dbReference type="Proteomes" id="UP000619486">
    <property type="component" value="Unassembled WGS sequence"/>
</dbReference>
<keyword evidence="1" id="KW-1133">Transmembrane helix</keyword>
<protein>
    <submittedName>
        <fullName evidence="2">Uncharacterized protein</fullName>
    </submittedName>
</protein>
<feature type="transmembrane region" description="Helical" evidence="1">
    <location>
        <begin position="82"/>
        <end position="103"/>
    </location>
</feature>
<dbReference type="PROSITE" id="PS51257">
    <property type="entry name" value="PROKAR_LIPOPROTEIN"/>
    <property type="match status" value="1"/>
</dbReference>
<feature type="transmembrane region" description="Helical" evidence="1">
    <location>
        <begin position="12"/>
        <end position="30"/>
    </location>
</feature>
<dbReference type="EMBL" id="BMQQ01000005">
    <property type="protein sequence ID" value="GGT26734.1"/>
    <property type="molecule type" value="Genomic_DNA"/>
</dbReference>
<keyword evidence="1" id="KW-0472">Membrane</keyword>
<feature type="transmembrane region" description="Helical" evidence="1">
    <location>
        <begin position="170"/>
        <end position="190"/>
    </location>
</feature>
<comment type="caution">
    <text evidence="2">The sequence shown here is derived from an EMBL/GenBank/DDBJ whole genome shotgun (WGS) entry which is preliminary data.</text>
</comment>
<proteinExistence type="predicted"/>
<reference evidence="2" key="2">
    <citation type="submission" date="2020-09" db="EMBL/GenBank/DDBJ databases">
        <authorList>
            <person name="Sun Q."/>
            <person name="Ohkuma M."/>
        </authorList>
    </citation>
    <scope>NUCLEOTIDE SEQUENCE</scope>
    <source>
        <strain evidence="2">JCM 3172</strain>
    </source>
</reference>
<reference evidence="2" key="1">
    <citation type="journal article" date="2014" name="Int. J. Syst. Evol. Microbiol.">
        <title>Complete genome sequence of Corynebacterium casei LMG S-19264T (=DSM 44701T), isolated from a smear-ripened cheese.</title>
        <authorList>
            <consortium name="US DOE Joint Genome Institute (JGI-PGF)"/>
            <person name="Walter F."/>
            <person name="Albersmeier A."/>
            <person name="Kalinowski J."/>
            <person name="Ruckert C."/>
        </authorList>
    </citation>
    <scope>NUCLEOTIDE SEQUENCE</scope>
    <source>
        <strain evidence="2">JCM 3172</strain>
    </source>
</reference>
<dbReference type="AlphaFoldDB" id="A0A918H1I4"/>
<organism evidence="2 3">
    <name type="scientific">Streptomyces purpureus</name>
    <dbReference type="NCBI Taxonomy" id="1951"/>
    <lineage>
        <taxon>Bacteria</taxon>
        <taxon>Bacillati</taxon>
        <taxon>Actinomycetota</taxon>
        <taxon>Actinomycetes</taxon>
        <taxon>Kitasatosporales</taxon>
        <taxon>Streptomycetaceae</taxon>
        <taxon>Streptomyces</taxon>
    </lineage>
</organism>
<sequence>MIWWRKARAVPLIAAAILATIACGLFLGNIELPLPVLAGQSGTFLLAHLMTLMPAVTLLYGFDRANNQTESTAVRSMASWNAALGVCTAAMAILITTASHIALQSDLSIVLGRNSAGYIGIALLLYPILGPQLAGAVLAITPLALAATGWAPSGAPETWAWILHPADSVISITSAIGVIGVGAATTALWSRPPLQTTWRS</sequence>
<accession>A0A918H1I4</accession>
<keyword evidence="1" id="KW-0812">Transmembrane</keyword>
<evidence type="ECO:0000313" key="3">
    <source>
        <dbReference type="Proteomes" id="UP000619486"/>
    </source>
</evidence>
<name>A0A918H1I4_9ACTN</name>
<gene>
    <name evidence="2" type="ORF">GCM10014713_19940</name>
</gene>
<evidence type="ECO:0000313" key="2">
    <source>
        <dbReference type="EMBL" id="GGT26734.1"/>
    </source>
</evidence>